<accession>A0A238KDN4</accession>
<protein>
    <submittedName>
        <fullName evidence="1">Uncharacterized protein</fullName>
    </submittedName>
</protein>
<proteinExistence type="predicted"/>
<gene>
    <name evidence="1" type="ORF">PEV8663_02043</name>
</gene>
<name>A0A238KDN4_9RHOB</name>
<sequence>MTDDVLIRSLQEVLEAETLEQRFELLRRLEETDVPTALAFAILPEALDLWSRSFHQKRRE</sequence>
<dbReference type="AlphaFoldDB" id="A0A238KDN4"/>
<keyword evidence="2" id="KW-1185">Reference proteome</keyword>
<evidence type="ECO:0000313" key="2">
    <source>
        <dbReference type="Proteomes" id="UP000220836"/>
    </source>
</evidence>
<organism evidence="1 2">
    <name type="scientific">Pelagimonas varians</name>
    <dbReference type="NCBI Taxonomy" id="696760"/>
    <lineage>
        <taxon>Bacteria</taxon>
        <taxon>Pseudomonadati</taxon>
        <taxon>Pseudomonadota</taxon>
        <taxon>Alphaproteobacteria</taxon>
        <taxon>Rhodobacterales</taxon>
        <taxon>Roseobacteraceae</taxon>
        <taxon>Pelagimonas</taxon>
    </lineage>
</organism>
<dbReference type="EMBL" id="FXYH01000006">
    <property type="protein sequence ID" value="SMX40564.1"/>
    <property type="molecule type" value="Genomic_DNA"/>
</dbReference>
<reference evidence="1 2" key="1">
    <citation type="submission" date="2017-05" db="EMBL/GenBank/DDBJ databases">
        <authorList>
            <person name="Song R."/>
            <person name="Chenine A.L."/>
            <person name="Ruprecht R.M."/>
        </authorList>
    </citation>
    <scope>NUCLEOTIDE SEQUENCE [LARGE SCALE GENOMIC DNA]</scope>
    <source>
        <strain evidence="1 2">CECT 8663</strain>
    </source>
</reference>
<evidence type="ECO:0000313" key="1">
    <source>
        <dbReference type="EMBL" id="SMX40564.1"/>
    </source>
</evidence>
<dbReference type="Proteomes" id="UP000220836">
    <property type="component" value="Unassembled WGS sequence"/>
</dbReference>